<gene>
    <name evidence="2" type="ORF">KHQ06_25705</name>
</gene>
<dbReference type="Proteomes" id="UP000683310">
    <property type="component" value="Chromosome"/>
</dbReference>
<dbReference type="RefSeq" id="WP_213555761.1">
    <property type="nucleotide sequence ID" value="NZ_JBHZDV010000016.1"/>
</dbReference>
<protein>
    <submittedName>
        <fullName evidence="2">Uncharacterized protein</fullName>
    </submittedName>
</protein>
<feature type="compositionally biased region" description="Basic and acidic residues" evidence="1">
    <location>
        <begin position="1"/>
        <end position="12"/>
    </location>
</feature>
<organism evidence="2 3">
    <name type="scientific">Nocardia tengchongensis</name>
    <dbReference type="NCBI Taxonomy" id="2055889"/>
    <lineage>
        <taxon>Bacteria</taxon>
        <taxon>Bacillati</taxon>
        <taxon>Actinomycetota</taxon>
        <taxon>Actinomycetes</taxon>
        <taxon>Mycobacteriales</taxon>
        <taxon>Nocardiaceae</taxon>
        <taxon>Nocardia</taxon>
    </lineage>
</organism>
<evidence type="ECO:0000256" key="1">
    <source>
        <dbReference type="SAM" id="MobiDB-lite"/>
    </source>
</evidence>
<sequence>MLIEGAETKTDCFEPYSNPASRRDRPAPASVDIAGVEFRGAVATAVARYLEMNRLSGPQLVVPGAGNRIIHLAVGANRAPSAVAYLQGYAGDIHYDLLAFGPDDGWVARPGLRDWIPPIVLLAAATRAVHRLQSQQQHTSL</sequence>
<dbReference type="EMBL" id="CP074371">
    <property type="protein sequence ID" value="QVI19729.1"/>
    <property type="molecule type" value="Genomic_DNA"/>
</dbReference>
<proteinExistence type="predicted"/>
<feature type="region of interest" description="Disordered" evidence="1">
    <location>
        <begin position="1"/>
        <end position="27"/>
    </location>
</feature>
<keyword evidence="3" id="KW-1185">Reference proteome</keyword>
<accession>A0ABX8CIC3</accession>
<reference evidence="2 3" key="1">
    <citation type="submission" date="2021-04" db="EMBL/GenBank/DDBJ databases">
        <title>Nocardia tengchongensis.</title>
        <authorList>
            <person name="Zhuang k."/>
            <person name="Ran Y."/>
            <person name="Li W."/>
        </authorList>
    </citation>
    <scope>NUCLEOTIDE SEQUENCE [LARGE SCALE GENOMIC DNA]</scope>
    <source>
        <strain evidence="2 3">CFH S0057</strain>
    </source>
</reference>
<evidence type="ECO:0000313" key="3">
    <source>
        <dbReference type="Proteomes" id="UP000683310"/>
    </source>
</evidence>
<evidence type="ECO:0000313" key="2">
    <source>
        <dbReference type="EMBL" id="QVI19729.1"/>
    </source>
</evidence>
<name>A0ABX8CIC3_9NOCA</name>